<dbReference type="AlphaFoldDB" id="A0A1E2SKR7"/>
<protein>
    <recommendedName>
        <fullName evidence="2">HTH luxR-type domain-containing protein</fullName>
    </recommendedName>
</protein>
<dbReference type="EMBL" id="LNZG01000013">
    <property type="protein sequence ID" value="ODA90353.1"/>
    <property type="molecule type" value="Genomic_DNA"/>
</dbReference>
<evidence type="ECO:0000259" key="2">
    <source>
        <dbReference type="PROSITE" id="PS50043"/>
    </source>
</evidence>
<accession>A0A1E2SKR7</accession>
<dbReference type="OrthoDB" id="3178268at2"/>
<dbReference type="Proteomes" id="UP000094426">
    <property type="component" value="Unassembled WGS sequence"/>
</dbReference>
<reference evidence="3 4" key="1">
    <citation type="submission" date="2015-11" db="EMBL/GenBank/DDBJ databases">
        <authorList>
            <person name="Zhang Y."/>
            <person name="Guo Z."/>
        </authorList>
    </citation>
    <scope>NUCLEOTIDE SEQUENCE [LARGE SCALE GENOMIC DNA]</scope>
    <source>
        <strain evidence="4">gdw1</strain>
    </source>
</reference>
<dbReference type="CDD" id="cd06170">
    <property type="entry name" value="LuxR_C_like"/>
    <property type="match status" value="1"/>
</dbReference>
<dbReference type="PROSITE" id="PS50043">
    <property type="entry name" value="HTH_LUXR_2"/>
    <property type="match status" value="1"/>
</dbReference>
<dbReference type="InterPro" id="IPR039420">
    <property type="entry name" value="WalR-like"/>
</dbReference>
<keyword evidence="1" id="KW-0238">DNA-binding</keyword>
<dbReference type="InterPro" id="IPR000792">
    <property type="entry name" value="Tscrpt_reg_LuxR_C"/>
</dbReference>
<evidence type="ECO:0000313" key="3">
    <source>
        <dbReference type="EMBL" id="ODA90353.1"/>
    </source>
</evidence>
<evidence type="ECO:0000256" key="1">
    <source>
        <dbReference type="ARBA" id="ARBA00023125"/>
    </source>
</evidence>
<dbReference type="Pfam" id="PF00196">
    <property type="entry name" value="GerE"/>
    <property type="match status" value="1"/>
</dbReference>
<gene>
    <name evidence="3" type="ORF">ATY41_10225</name>
</gene>
<dbReference type="PANTHER" id="PTHR43214">
    <property type="entry name" value="TWO-COMPONENT RESPONSE REGULATOR"/>
    <property type="match status" value="1"/>
</dbReference>
<evidence type="ECO:0000313" key="4">
    <source>
        <dbReference type="Proteomes" id="UP000094426"/>
    </source>
</evidence>
<dbReference type="SUPFAM" id="SSF46894">
    <property type="entry name" value="C-terminal effector domain of the bipartite response regulators"/>
    <property type="match status" value="1"/>
</dbReference>
<feature type="domain" description="HTH luxR-type" evidence="2">
    <location>
        <begin position="616"/>
        <end position="681"/>
    </location>
</feature>
<comment type="caution">
    <text evidence="3">The sequence shown here is derived from an EMBL/GenBank/DDBJ whole genome shotgun (WGS) entry which is preliminary data.</text>
</comment>
<name>A0A1E2SKR7_LEIXY</name>
<dbReference type="Gene3D" id="1.10.10.10">
    <property type="entry name" value="Winged helix-like DNA-binding domain superfamily/Winged helix DNA-binding domain"/>
    <property type="match status" value="1"/>
</dbReference>
<sequence>MSTRRQRRHDAVVAAVPTGIVIGADDLRLTAEEATRSVSRRLAGDAAPQMPAMFGGQTATTAIAIRNGLTHLDVDSLSAMHLDTLLSRLTTEERADLDALTIPTYAIRETLAVLCRDVDAALGNAEALGLLHWDYDQGRPVWSIADPARSLLLSWLTQADPLRSRALHAVTARAHAQHGYHFGAFEMAILARDYAFAAQLLDAFSDEPTRVHHRTVIDLLEGVGTQVLREHPALKLGLALTLAYRFEGLRSRSTALYQRATRQILRNVDRSRPTAHIIDLGRLANTYQVLGNFRRYRKMAERLMESVDTLESHVLMDAGVSVHAAMLRAAGSLLSAGDYDGAGKLAARLSSVAQDHSELFYSAVAVIALVAARAGRIREANRLLGSLDAMGVPATVKNGLRGYAAEVARALISLEQGDTNTAQRIIDDIHDVAARTPHWPLLAAVGALRALVDGDPQDGLTVLGRQVENAGRPAIAPAAARYLASVRALLFLADGRHGEALREIRHHGRTESGFGALYSFVSGSTEEALVRASAQLHRDDTTVTDQLLSAAVASAASRQLGATDAVVEYRRLAVSVSEENEYRSPLQWLPAASIEWLAEVIDVSPLKGDRSLFPLEERTQVVLTDREQAVIRAAVTCKNRSEIAQRLHVSENTVKSQLKSIYTKLGVNTREDAVVRAAELGLIAPESA</sequence>
<dbReference type="RefSeq" id="WP_041766911.1">
    <property type="nucleotide sequence ID" value="NZ_LNZG01000013.1"/>
</dbReference>
<proteinExistence type="predicted"/>
<dbReference type="GO" id="GO:0006355">
    <property type="term" value="P:regulation of DNA-templated transcription"/>
    <property type="evidence" value="ECO:0007669"/>
    <property type="project" value="InterPro"/>
</dbReference>
<dbReference type="GO" id="GO:0003677">
    <property type="term" value="F:DNA binding"/>
    <property type="evidence" value="ECO:0007669"/>
    <property type="project" value="UniProtKB-KW"/>
</dbReference>
<dbReference type="InterPro" id="IPR016032">
    <property type="entry name" value="Sig_transdc_resp-reg_C-effctor"/>
</dbReference>
<organism evidence="3 4">
    <name type="scientific">Leifsonia xyli subsp. xyli</name>
    <dbReference type="NCBI Taxonomy" id="59736"/>
    <lineage>
        <taxon>Bacteria</taxon>
        <taxon>Bacillati</taxon>
        <taxon>Actinomycetota</taxon>
        <taxon>Actinomycetes</taxon>
        <taxon>Micrococcales</taxon>
        <taxon>Microbacteriaceae</taxon>
        <taxon>Leifsonia</taxon>
    </lineage>
</organism>
<dbReference type="SMART" id="SM00421">
    <property type="entry name" value="HTH_LUXR"/>
    <property type="match status" value="1"/>
</dbReference>
<dbReference type="InterPro" id="IPR036388">
    <property type="entry name" value="WH-like_DNA-bd_sf"/>
</dbReference>
<dbReference type="PANTHER" id="PTHR43214:SF43">
    <property type="entry name" value="TWO-COMPONENT RESPONSE REGULATOR"/>
    <property type="match status" value="1"/>
</dbReference>